<feature type="domain" description="DnaA N-terminal" evidence="1">
    <location>
        <begin position="15"/>
        <end position="64"/>
    </location>
</feature>
<reference evidence="2 3" key="1">
    <citation type="journal article" date="2012" name="PLoS ONE">
        <title>The purine-utilizing bacterium Clostridium acidurici 9a: a genome-guided metabolic reconsideration.</title>
        <authorList>
            <person name="Hartwich K."/>
            <person name="Poehlein A."/>
            <person name="Daniel R."/>
        </authorList>
    </citation>
    <scope>NUCLEOTIDE SEQUENCE [LARGE SCALE GENOMIC DNA]</scope>
    <source>
        <strain evidence="3">ATCC 7906 / DSM 604 / BCRC 14475 / CIP 104303 / KCTC 5404 / NCIMB 10678 / 9a</strain>
    </source>
</reference>
<proteinExistence type="predicted"/>
<sequence>MWKSVISTELEQGIRDIQRELTEVSFKTWIESIEKMYREGNTLIIVVPNEFTKGIIESRYSQIFKPTFKMIGIEEVNVFTDESSERNVSYKPYVKNEYIGINIEHEKLLDAISEIIDSKLEPIKVIQQE</sequence>
<dbReference type="InterPro" id="IPR038454">
    <property type="entry name" value="DnaA_N_sf"/>
</dbReference>
<dbReference type="KEGG" id="cad:Curi_c04400"/>
<keyword evidence="3" id="KW-1185">Reference proteome</keyword>
<organism evidence="2 3">
    <name type="scientific">Gottschalkia acidurici (strain ATCC 7906 / DSM 604 / BCRC 14475 / CIP 104303 / KCTC 5404 / NCIMB 10678 / 9a)</name>
    <name type="common">Clostridium acidurici</name>
    <dbReference type="NCBI Taxonomy" id="1128398"/>
    <lineage>
        <taxon>Bacteria</taxon>
        <taxon>Bacillati</taxon>
        <taxon>Bacillota</taxon>
        <taxon>Tissierellia</taxon>
        <taxon>Tissierellales</taxon>
        <taxon>Gottschalkiaceae</taxon>
        <taxon>Gottschalkia</taxon>
    </lineage>
</organism>
<gene>
    <name evidence="2" type="ordered locus">Curi_c04400</name>
</gene>
<dbReference type="Gene3D" id="3.30.300.180">
    <property type="match status" value="1"/>
</dbReference>
<dbReference type="STRING" id="1128398.Curi_c04400"/>
<dbReference type="InterPro" id="IPR024633">
    <property type="entry name" value="DnaA_N_dom"/>
</dbReference>
<dbReference type="EMBL" id="CP003326">
    <property type="protein sequence ID" value="AFS77515.1"/>
    <property type="molecule type" value="Genomic_DNA"/>
</dbReference>
<dbReference type="AlphaFoldDB" id="K0AXQ0"/>
<protein>
    <recommendedName>
        <fullName evidence="1">DnaA N-terminal domain-containing protein</fullName>
    </recommendedName>
</protein>
<dbReference type="HOGENOM" id="CLU_1944945_0_0_9"/>
<dbReference type="Proteomes" id="UP000006094">
    <property type="component" value="Chromosome"/>
</dbReference>
<name>K0AXQ0_GOTA9</name>
<evidence type="ECO:0000259" key="1">
    <source>
        <dbReference type="Pfam" id="PF11638"/>
    </source>
</evidence>
<dbReference type="OrthoDB" id="2966216at2"/>
<dbReference type="eggNOG" id="COG0593">
    <property type="taxonomic scope" value="Bacteria"/>
</dbReference>
<evidence type="ECO:0000313" key="3">
    <source>
        <dbReference type="Proteomes" id="UP000006094"/>
    </source>
</evidence>
<accession>K0AXQ0</accession>
<evidence type="ECO:0000313" key="2">
    <source>
        <dbReference type="EMBL" id="AFS77515.1"/>
    </source>
</evidence>
<dbReference type="Pfam" id="PF11638">
    <property type="entry name" value="DnaA_N"/>
    <property type="match status" value="1"/>
</dbReference>